<dbReference type="AlphaFoldDB" id="A0A2S9D1N9"/>
<dbReference type="InterPro" id="IPR038765">
    <property type="entry name" value="Papain-like_cys_pep_sf"/>
</dbReference>
<evidence type="ECO:0000313" key="2">
    <source>
        <dbReference type="EMBL" id="PRB92435.1"/>
    </source>
</evidence>
<dbReference type="RefSeq" id="WP_105681375.1">
    <property type="nucleotide sequence ID" value="NZ_JBBGZD010000001.1"/>
</dbReference>
<evidence type="ECO:0008006" key="5">
    <source>
        <dbReference type="Google" id="ProtNLM"/>
    </source>
</evidence>
<dbReference type="EMBL" id="PCPH01000001">
    <property type="protein sequence ID" value="PRB92435.1"/>
    <property type="molecule type" value="Genomic_DNA"/>
</dbReference>
<protein>
    <recommendedName>
        <fullName evidence="5">Permuted papain-like amidase enzyme, YaeF/YiiX, C92 family</fullName>
    </recommendedName>
</protein>
<name>A0A2S9D1N9_CHRCI</name>
<dbReference type="EMBL" id="PCPP01000001">
    <property type="protein sequence ID" value="PRB86682.1"/>
    <property type="molecule type" value="Genomic_DNA"/>
</dbReference>
<keyword evidence="3" id="KW-1185">Reference proteome</keyword>
<dbReference type="Pfam" id="PF05708">
    <property type="entry name" value="Peptidase_C92"/>
    <property type="match status" value="1"/>
</dbReference>
<dbReference type="OrthoDB" id="195541at2"/>
<comment type="caution">
    <text evidence="1">The sequence shown here is derived from an EMBL/GenBank/DDBJ whole genome shotgun (WGS) entry which is preliminary data.</text>
</comment>
<evidence type="ECO:0000313" key="3">
    <source>
        <dbReference type="Proteomes" id="UP000238325"/>
    </source>
</evidence>
<evidence type="ECO:0000313" key="4">
    <source>
        <dbReference type="Proteomes" id="UP000238534"/>
    </source>
</evidence>
<dbReference type="SUPFAM" id="SSF54001">
    <property type="entry name" value="Cysteine proteinases"/>
    <property type="match status" value="1"/>
</dbReference>
<dbReference type="Proteomes" id="UP000238325">
    <property type="component" value="Unassembled WGS sequence"/>
</dbReference>
<accession>A0A2S9D1N9</accession>
<proteinExistence type="predicted"/>
<gene>
    <name evidence="1" type="ORF">CQ022_10640</name>
    <name evidence="2" type="ORF">CQ033_04310</name>
</gene>
<reference evidence="3 4" key="1">
    <citation type="submission" date="2017-09" db="EMBL/GenBank/DDBJ databases">
        <title>Genomic, metabolic, and phenotypic characteristics of bacterial isolates from the natural microbiome of the model nematode Caenorhabditis elegans.</title>
        <authorList>
            <person name="Zimmermann J."/>
            <person name="Obeng N."/>
            <person name="Yang W."/>
            <person name="Obeng O."/>
            <person name="Kissoyan K."/>
            <person name="Pees B."/>
            <person name="Dirksen P."/>
            <person name="Hoppner M."/>
            <person name="Franke A."/>
            <person name="Rosenstiel P."/>
            <person name="Leippe M."/>
            <person name="Dierking K."/>
            <person name="Kaleta C."/>
            <person name="Schulenburg H."/>
        </authorList>
    </citation>
    <scope>NUCLEOTIDE SEQUENCE [LARGE SCALE GENOMIC DNA]</scope>
    <source>
        <strain evidence="1 4">MYb25</strain>
        <strain evidence="2 3">MYb44</strain>
    </source>
</reference>
<organism evidence="1 4">
    <name type="scientific">Chryseobacterium culicis</name>
    <dbReference type="NCBI Taxonomy" id="680127"/>
    <lineage>
        <taxon>Bacteria</taxon>
        <taxon>Pseudomonadati</taxon>
        <taxon>Bacteroidota</taxon>
        <taxon>Flavobacteriia</taxon>
        <taxon>Flavobacteriales</taxon>
        <taxon>Weeksellaceae</taxon>
        <taxon>Chryseobacterium group</taxon>
        <taxon>Chryseobacterium</taxon>
    </lineage>
</organism>
<dbReference type="Proteomes" id="UP000238534">
    <property type="component" value="Unassembled WGS sequence"/>
</dbReference>
<sequence length="224" mass="25425">MSEFRKSFSSKIKELMVAGLLCCLMILLVQCKNAHSGNVQLRNGDLLFVIAKESGLSGAINNVTQKQKTASFDHIGILEKEGNRMFVLHAAPKGGSQKQDFNDFIKDQKEEGQEVIVYRLKPEYQKAIPEAIKKAHSMLGKPYNFNYILDENSYYCSDFVERAFREEHIFKLEPMTFIDPKTGKTNAFWEEFYTKKNLKVPEGEAGCNPNGLAGSEKLERINTL</sequence>
<evidence type="ECO:0000313" key="1">
    <source>
        <dbReference type="EMBL" id="PRB86682.1"/>
    </source>
</evidence>
<dbReference type="Gene3D" id="3.90.1720.10">
    <property type="entry name" value="endopeptidase domain like (from Nostoc punctiforme)"/>
    <property type="match status" value="1"/>
</dbReference>
<dbReference type="InterPro" id="IPR024453">
    <property type="entry name" value="Peptidase_C92"/>
</dbReference>